<evidence type="ECO:0000313" key="10">
    <source>
        <dbReference type="EMBL" id="VBB04816.1"/>
    </source>
</evidence>
<evidence type="ECO:0000256" key="8">
    <source>
        <dbReference type="ARBA" id="ARBA00023196"/>
    </source>
</evidence>
<comment type="function">
    <text evidence="1">Produces ATP from ADP in the presence of a proton gradient across the membrane. The gamma chain is believed to be important in regulating ATPase activity and the flow of protons through the CF(0) complex.</text>
</comment>
<dbReference type="EMBL" id="UPPP01000028">
    <property type="protein sequence ID" value="VBB04816.1"/>
    <property type="molecule type" value="Genomic_DNA"/>
</dbReference>
<evidence type="ECO:0000313" key="11">
    <source>
        <dbReference type="Proteomes" id="UP000277811"/>
    </source>
</evidence>
<dbReference type="InterPro" id="IPR023632">
    <property type="entry name" value="ATP_synth_F1_gsu_CS"/>
</dbReference>
<dbReference type="InterPro" id="IPR035968">
    <property type="entry name" value="ATP_synth_F1_ATPase_gsu"/>
</dbReference>
<feature type="non-terminal residue" evidence="10">
    <location>
        <position position="1"/>
    </location>
</feature>
<keyword evidence="6" id="KW-0406">Ion transport</keyword>
<evidence type="ECO:0000256" key="7">
    <source>
        <dbReference type="ARBA" id="ARBA00023136"/>
    </source>
</evidence>
<accession>A0A498QXC8</accession>
<evidence type="ECO:0000256" key="4">
    <source>
        <dbReference type="ARBA" id="ARBA00022448"/>
    </source>
</evidence>
<dbReference type="Proteomes" id="UP000277811">
    <property type="component" value="Unassembled WGS sequence"/>
</dbReference>
<dbReference type="PANTHER" id="PTHR11693:SF22">
    <property type="entry name" value="ATP SYNTHASE SUBUNIT GAMMA, MITOCHONDRIAL"/>
    <property type="match status" value="1"/>
</dbReference>
<dbReference type="GO" id="GO:0046933">
    <property type="term" value="F:proton-transporting ATP synthase activity, rotational mechanism"/>
    <property type="evidence" value="ECO:0007669"/>
    <property type="project" value="InterPro"/>
</dbReference>
<evidence type="ECO:0000256" key="3">
    <source>
        <dbReference type="ARBA" id="ARBA00007681"/>
    </source>
</evidence>
<evidence type="ECO:0000256" key="2">
    <source>
        <dbReference type="ARBA" id="ARBA00004170"/>
    </source>
</evidence>
<dbReference type="AlphaFoldDB" id="A0A498QXC8"/>
<dbReference type="Pfam" id="PF00231">
    <property type="entry name" value="ATP-synt"/>
    <property type="match status" value="1"/>
</dbReference>
<keyword evidence="4" id="KW-0813">Transport</keyword>
<dbReference type="Gene3D" id="1.10.287.80">
    <property type="entry name" value="ATP synthase, gamma subunit, helix hairpin domain"/>
    <property type="match status" value="1"/>
</dbReference>
<dbReference type="Gene3D" id="3.40.1380.10">
    <property type="match status" value="1"/>
</dbReference>
<reference evidence="10 11" key="1">
    <citation type="submission" date="2018-06" db="EMBL/GenBank/DDBJ databases">
        <authorList>
            <person name="Strepis N."/>
        </authorList>
    </citation>
    <scope>NUCLEOTIDE SEQUENCE [LARGE SCALE GENOMIC DNA]</scope>
    <source>
        <strain evidence="10">LUCI</strain>
    </source>
</reference>
<comment type="similarity">
    <text evidence="3">Belongs to the ATPase gamma chain family.</text>
</comment>
<protein>
    <submittedName>
        <fullName evidence="10">Atp synthase gamma subunit signature</fullName>
    </submittedName>
</protein>
<dbReference type="SUPFAM" id="SSF52943">
    <property type="entry name" value="ATP synthase (F1-ATPase), gamma subunit"/>
    <property type="match status" value="1"/>
</dbReference>
<evidence type="ECO:0000256" key="5">
    <source>
        <dbReference type="ARBA" id="ARBA00022781"/>
    </source>
</evidence>
<sequence>VLGLLLPKYLETVIYGALLQASASELGARMTAMGSATDNAQELISKLVLNYNKVRQATITREISEIVGGAEALK</sequence>
<evidence type="ECO:0000256" key="1">
    <source>
        <dbReference type="ARBA" id="ARBA00003456"/>
    </source>
</evidence>
<evidence type="ECO:0000256" key="6">
    <source>
        <dbReference type="ARBA" id="ARBA00023065"/>
    </source>
</evidence>
<keyword evidence="5" id="KW-0375">Hydrogen ion transport</keyword>
<name>A0A498QXC8_9FIRM</name>
<keyword evidence="9" id="KW-0066">ATP synthesis</keyword>
<dbReference type="PRINTS" id="PR00126">
    <property type="entry name" value="ATPASEGAMMA"/>
</dbReference>
<keyword evidence="11" id="KW-1185">Reference proteome</keyword>
<keyword evidence="7" id="KW-0472">Membrane</keyword>
<organism evidence="10 11">
    <name type="scientific">Lucifera butyrica</name>
    <dbReference type="NCBI Taxonomy" id="1351585"/>
    <lineage>
        <taxon>Bacteria</taxon>
        <taxon>Bacillati</taxon>
        <taxon>Bacillota</taxon>
        <taxon>Negativicutes</taxon>
        <taxon>Veillonellales</taxon>
        <taxon>Veillonellaceae</taxon>
        <taxon>Lucifera</taxon>
    </lineage>
</organism>
<dbReference type="PANTHER" id="PTHR11693">
    <property type="entry name" value="ATP SYNTHASE GAMMA CHAIN"/>
    <property type="match status" value="1"/>
</dbReference>
<dbReference type="InterPro" id="IPR000131">
    <property type="entry name" value="ATP_synth_F1_gsu"/>
</dbReference>
<gene>
    <name evidence="10" type="ORF">LUCI_0020</name>
</gene>
<evidence type="ECO:0000256" key="9">
    <source>
        <dbReference type="ARBA" id="ARBA00023310"/>
    </source>
</evidence>
<keyword evidence="8" id="KW-0139">CF(1)</keyword>
<comment type="subcellular location">
    <subcellularLocation>
        <location evidence="2">Membrane</location>
        <topology evidence="2">Peripheral membrane protein</topology>
    </subcellularLocation>
</comment>
<proteinExistence type="inferred from homology"/>
<dbReference type="PROSITE" id="PS00153">
    <property type="entry name" value="ATPASE_GAMMA"/>
    <property type="match status" value="1"/>
</dbReference>
<dbReference type="GO" id="GO:0045259">
    <property type="term" value="C:proton-transporting ATP synthase complex"/>
    <property type="evidence" value="ECO:0007669"/>
    <property type="project" value="UniProtKB-KW"/>
</dbReference>
<dbReference type="RefSeq" id="WP_165865824.1">
    <property type="nucleotide sequence ID" value="NZ_UPPP01000028.1"/>
</dbReference>